<evidence type="ECO:0000256" key="4">
    <source>
        <dbReference type="ARBA" id="ARBA00022679"/>
    </source>
</evidence>
<dbReference type="InterPro" id="IPR023165">
    <property type="entry name" value="rRNA_Ade_diMease-like_C"/>
</dbReference>
<evidence type="ECO:0000256" key="3">
    <source>
        <dbReference type="ARBA" id="ARBA00022603"/>
    </source>
</evidence>
<reference evidence="9 10" key="1">
    <citation type="journal article" date="2015" name="Nat. Commun.">
        <title>Genomic and transcriptomic evidence for scavenging of diverse organic compounds by widespread deep-sea archaea.</title>
        <authorList>
            <person name="Li M."/>
            <person name="Baker B.J."/>
            <person name="Anantharaman K."/>
            <person name="Jain S."/>
            <person name="Breier J.A."/>
            <person name="Dick G.J."/>
        </authorList>
    </citation>
    <scope>NUCLEOTIDE SEQUENCE [LARGE SCALE GENOMIC DNA]</scope>
    <source>
        <strain evidence="9">Cayman_51_deep</strain>
    </source>
</reference>
<evidence type="ECO:0000256" key="7">
    <source>
        <dbReference type="PROSITE-ProRule" id="PRU01026"/>
    </source>
</evidence>
<dbReference type="EMBL" id="PSPG01000001">
    <property type="protein sequence ID" value="PXF22490.1"/>
    <property type="molecule type" value="Genomic_DNA"/>
</dbReference>
<feature type="binding site" evidence="7">
    <location>
        <position position="28"/>
    </location>
    <ligand>
        <name>S-adenosyl-L-methionine</name>
        <dbReference type="ChEBI" id="CHEBI:59789"/>
    </ligand>
</feature>
<keyword evidence="2" id="KW-0698">rRNA processing</keyword>
<dbReference type="PROSITE" id="PS01131">
    <property type="entry name" value="RRNA_A_DIMETH"/>
    <property type="match status" value="1"/>
</dbReference>
<feature type="binding site" evidence="7">
    <location>
        <position position="120"/>
    </location>
    <ligand>
        <name>S-adenosyl-L-methionine</name>
        <dbReference type="ChEBI" id="CHEBI:59789"/>
    </ligand>
</feature>
<dbReference type="InterPro" id="IPR020596">
    <property type="entry name" value="rRNA_Ade_Mease_Trfase_CS"/>
</dbReference>
<dbReference type="NCBIfam" id="TIGR00755">
    <property type="entry name" value="ksgA"/>
    <property type="match status" value="1"/>
</dbReference>
<keyword evidence="6 7" id="KW-0694">RNA-binding</keyword>
<dbReference type="Pfam" id="PF00398">
    <property type="entry name" value="RrnaAD"/>
    <property type="match status" value="1"/>
</dbReference>
<protein>
    <submittedName>
        <fullName evidence="9">Ribosomal RNA small subunit methyltransferase A</fullName>
    </submittedName>
</protein>
<dbReference type="SUPFAM" id="SSF53335">
    <property type="entry name" value="S-adenosyl-L-methionine-dependent methyltransferases"/>
    <property type="match status" value="1"/>
</dbReference>
<feature type="binding site" evidence="7">
    <location>
        <position position="104"/>
    </location>
    <ligand>
        <name>S-adenosyl-L-methionine</name>
        <dbReference type="ChEBI" id="CHEBI:59789"/>
    </ligand>
</feature>
<feature type="domain" description="Ribosomal RNA adenine methylase transferase N-terminal" evidence="8">
    <location>
        <begin position="33"/>
        <end position="207"/>
    </location>
</feature>
<dbReference type="InterPro" id="IPR011530">
    <property type="entry name" value="rRNA_adenine_dimethylase"/>
</dbReference>
<evidence type="ECO:0000259" key="8">
    <source>
        <dbReference type="SMART" id="SM00650"/>
    </source>
</evidence>
<comment type="caution">
    <text evidence="9">The sequence shown here is derived from an EMBL/GenBank/DDBJ whole genome shotgun (WGS) entry which is preliminary data.</text>
</comment>
<gene>
    <name evidence="9" type="primary">rsmA</name>
    <name evidence="9" type="ORF">CXX69_00720</name>
</gene>
<proteinExistence type="inferred from homology"/>
<feature type="binding site" evidence="7">
    <location>
        <position position="57"/>
    </location>
    <ligand>
        <name>S-adenosyl-L-methionine</name>
        <dbReference type="ChEBI" id="CHEBI:59789"/>
    </ligand>
</feature>
<keyword evidence="3 7" id="KW-0489">Methyltransferase</keyword>
<comment type="similarity">
    <text evidence="7">Belongs to the class I-like SAM-binding methyltransferase superfamily. rRNA adenine N(6)-methyltransferase family.</text>
</comment>
<keyword evidence="5 7" id="KW-0949">S-adenosyl-L-methionine</keyword>
<evidence type="ECO:0000256" key="1">
    <source>
        <dbReference type="ARBA" id="ARBA00022490"/>
    </source>
</evidence>
<feature type="binding site" evidence="7">
    <location>
        <position position="78"/>
    </location>
    <ligand>
        <name>S-adenosyl-L-methionine</name>
        <dbReference type="ChEBI" id="CHEBI:59789"/>
    </ligand>
</feature>
<dbReference type="CDD" id="cd02440">
    <property type="entry name" value="AdoMet_MTases"/>
    <property type="match status" value="1"/>
</dbReference>
<dbReference type="PANTHER" id="PTHR11727:SF7">
    <property type="entry name" value="DIMETHYLADENOSINE TRANSFERASE-RELATED"/>
    <property type="match status" value="1"/>
</dbReference>
<dbReference type="SMART" id="SM00650">
    <property type="entry name" value="rADc"/>
    <property type="match status" value="1"/>
</dbReference>
<name>A0A2V3HTP8_9ARCH</name>
<dbReference type="PROSITE" id="PS51689">
    <property type="entry name" value="SAM_RNA_A_N6_MT"/>
    <property type="match status" value="1"/>
</dbReference>
<evidence type="ECO:0000313" key="10">
    <source>
        <dbReference type="Proteomes" id="UP000248161"/>
    </source>
</evidence>
<dbReference type="PANTHER" id="PTHR11727">
    <property type="entry name" value="DIMETHYLADENOSINE TRANSFERASE"/>
    <property type="match status" value="1"/>
</dbReference>
<dbReference type="GO" id="GO:0003723">
    <property type="term" value="F:RNA binding"/>
    <property type="evidence" value="ECO:0007669"/>
    <property type="project" value="UniProtKB-UniRule"/>
</dbReference>
<evidence type="ECO:0000256" key="5">
    <source>
        <dbReference type="ARBA" id="ARBA00022691"/>
    </source>
</evidence>
<dbReference type="GO" id="GO:0000179">
    <property type="term" value="F:rRNA (adenine-N6,N6-)-dimethyltransferase activity"/>
    <property type="evidence" value="ECO:0007669"/>
    <property type="project" value="UniProtKB-UniRule"/>
</dbReference>
<organism evidence="9 10">
    <name type="scientific">Candidatus Thalassarchaeum betae</name>
    <dbReference type="NCBI Taxonomy" id="2599289"/>
    <lineage>
        <taxon>Archaea</taxon>
        <taxon>Methanobacteriati</taxon>
        <taxon>Thermoplasmatota</taxon>
        <taxon>Candidatus Poseidoniia</taxon>
        <taxon>Candidatus Poseidoniales</taxon>
        <taxon>Candidatus Thalassarchaeaceae</taxon>
        <taxon>Candidatus Thalassarchaeum</taxon>
    </lineage>
</organism>
<evidence type="ECO:0000256" key="6">
    <source>
        <dbReference type="ARBA" id="ARBA00022884"/>
    </source>
</evidence>
<evidence type="ECO:0000313" key="9">
    <source>
        <dbReference type="EMBL" id="PXF22490.1"/>
    </source>
</evidence>
<accession>A0A2V3HTP8</accession>
<evidence type="ECO:0000256" key="2">
    <source>
        <dbReference type="ARBA" id="ARBA00022552"/>
    </source>
</evidence>
<keyword evidence="1" id="KW-0963">Cytoplasm</keyword>
<dbReference type="InterPro" id="IPR020598">
    <property type="entry name" value="rRNA_Ade_methylase_Trfase_N"/>
</dbReference>
<dbReference type="InterPro" id="IPR001737">
    <property type="entry name" value="KsgA/Erm"/>
</dbReference>
<dbReference type="Gene3D" id="3.40.50.150">
    <property type="entry name" value="Vaccinia Virus protein VP39"/>
    <property type="match status" value="1"/>
</dbReference>
<feature type="binding site" evidence="7">
    <location>
        <position position="26"/>
    </location>
    <ligand>
        <name>S-adenosyl-L-methionine</name>
        <dbReference type="ChEBI" id="CHEBI:59789"/>
    </ligand>
</feature>
<keyword evidence="4 7" id="KW-0808">Transferase</keyword>
<dbReference type="Proteomes" id="UP000248161">
    <property type="component" value="Unassembled WGS sequence"/>
</dbReference>
<sequence>MDDLDTRLLVDLLRDRVRPNRSLGQHFLVDDAVISRSVVLASCANPLDSDSHVLEIGPGPGSLTLALLRTGARVTAFEVDGEAVSHLQRVFGDADGHLDLRQADALEGDWPADVTHMVANLPYQISSPVLERIQRHHAEHPMAAVVLLLQAEFAERMAISRNQAALSPLGLSLWLDFDVELDAKVPPHSFSPSPSVSSRLALLRPVDREPGIDRRMFRAITQHCFANRRRKLRTLLSKPPNRLSRIKGWHRQRWAEAVDTVIQAAPEGLPEGWLDLRPENLETSNWVSLTNAISLN</sequence>
<dbReference type="InterPro" id="IPR029063">
    <property type="entry name" value="SAM-dependent_MTases_sf"/>
</dbReference>
<dbReference type="GO" id="GO:0005829">
    <property type="term" value="C:cytosol"/>
    <property type="evidence" value="ECO:0007669"/>
    <property type="project" value="TreeGrafter"/>
</dbReference>
<dbReference type="AlphaFoldDB" id="A0A2V3HTP8"/>
<dbReference type="Gene3D" id="1.10.8.100">
    <property type="entry name" value="Ribosomal RNA adenine dimethylase-like, domain 2"/>
    <property type="match status" value="1"/>
</dbReference>